<dbReference type="AlphaFoldDB" id="A0A9Q0YFC8"/>
<keyword evidence="3" id="KW-1185">Reference proteome</keyword>
<comment type="caution">
    <text evidence="2">The sequence shown here is derived from an EMBL/GenBank/DDBJ whole genome shotgun (WGS) entry which is preliminary data.</text>
</comment>
<feature type="compositionally biased region" description="Polar residues" evidence="1">
    <location>
        <begin position="134"/>
        <end position="153"/>
    </location>
</feature>
<sequence>MAEAEIQQPPRKKTRAEYQRDYRRRIKESKEIYYVFREHEKIRSRLWRLNRNSEVKAKEREQARIRAQRYRQKYKGERSSQSAKMSKKVTRAEKQALQEKWRKAKRKYRSNMSSQKRRRVNELRRQKHAESKHVSTIHNQSPDPSSEGLFTSDSARRKAVSRSLRVLPKDPQRFAEVITYMVKTATPKKKNALKRRMILSPSQKKRQDFLNKNSVKAIIQQIKHSRSRKDLELRQLLHIATTIKKKKNNLRKKTSHREFGLSWNFLKKPVQHHLTSNRKKRNDAFNTAKARVVTDFYNRSDITRELPLG</sequence>
<evidence type="ECO:0000313" key="3">
    <source>
        <dbReference type="Proteomes" id="UP001152320"/>
    </source>
</evidence>
<evidence type="ECO:0000256" key="1">
    <source>
        <dbReference type="SAM" id="MobiDB-lite"/>
    </source>
</evidence>
<reference evidence="2" key="1">
    <citation type="submission" date="2021-10" db="EMBL/GenBank/DDBJ databases">
        <title>Tropical sea cucumber genome reveals ecological adaptation and Cuvierian tubules defense mechanism.</title>
        <authorList>
            <person name="Chen T."/>
        </authorList>
    </citation>
    <scope>NUCLEOTIDE SEQUENCE</scope>
    <source>
        <strain evidence="2">Nanhai2018</strain>
        <tissue evidence="2">Muscle</tissue>
    </source>
</reference>
<name>A0A9Q0YFC8_HOLLE</name>
<feature type="compositionally biased region" description="Basic residues" evidence="1">
    <location>
        <begin position="102"/>
        <end position="119"/>
    </location>
</feature>
<proteinExistence type="predicted"/>
<organism evidence="2 3">
    <name type="scientific">Holothuria leucospilota</name>
    <name type="common">Black long sea cucumber</name>
    <name type="synonym">Mertensiothuria leucospilota</name>
    <dbReference type="NCBI Taxonomy" id="206669"/>
    <lineage>
        <taxon>Eukaryota</taxon>
        <taxon>Metazoa</taxon>
        <taxon>Echinodermata</taxon>
        <taxon>Eleutherozoa</taxon>
        <taxon>Echinozoa</taxon>
        <taxon>Holothuroidea</taxon>
        <taxon>Aspidochirotacea</taxon>
        <taxon>Aspidochirotida</taxon>
        <taxon>Holothuriidae</taxon>
        <taxon>Holothuria</taxon>
    </lineage>
</organism>
<accession>A0A9Q0YFC8</accession>
<dbReference type="EMBL" id="JAIZAY010001401">
    <property type="protein sequence ID" value="KAJ8017596.1"/>
    <property type="molecule type" value="Genomic_DNA"/>
</dbReference>
<dbReference type="Proteomes" id="UP001152320">
    <property type="component" value="Unassembled WGS sequence"/>
</dbReference>
<dbReference type="OrthoDB" id="6128444at2759"/>
<protein>
    <submittedName>
        <fullName evidence="2">Uncharacterized protein</fullName>
    </submittedName>
</protein>
<feature type="compositionally biased region" description="Basic and acidic residues" evidence="1">
    <location>
        <begin position="120"/>
        <end position="133"/>
    </location>
</feature>
<gene>
    <name evidence="2" type="ORF">HOLleu_44888</name>
</gene>
<evidence type="ECO:0000313" key="2">
    <source>
        <dbReference type="EMBL" id="KAJ8017596.1"/>
    </source>
</evidence>
<feature type="region of interest" description="Disordered" evidence="1">
    <location>
        <begin position="69"/>
        <end position="154"/>
    </location>
</feature>
<feature type="compositionally biased region" description="Basic and acidic residues" evidence="1">
    <location>
        <begin position="90"/>
        <end position="101"/>
    </location>
</feature>